<feature type="transmembrane region" description="Helical" evidence="5">
    <location>
        <begin position="141"/>
        <end position="158"/>
    </location>
</feature>
<dbReference type="InterPro" id="IPR003593">
    <property type="entry name" value="AAA+_ATPase"/>
</dbReference>
<dbReference type="PANTHER" id="PTHR43394">
    <property type="entry name" value="ATP-DEPENDENT PERMEASE MDL1, MITOCHONDRIAL"/>
    <property type="match status" value="1"/>
</dbReference>
<dbReference type="EC" id="3.6.3.-" evidence="8"/>
<keyword evidence="9" id="KW-1185">Reference proteome</keyword>
<dbReference type="PANTHER" id="PTHR43394:SF1">
    <property type="entry name" value="ATP-BINDING CASSETTE SUB-FAMILY B MEMBER 10, MITOCHONDRIAL"/>
    <property type="match status" value="1"/>
</dbReference>
<dbReference type="PROSITE" id="PS50929">
    <property type="entry name" value="ABC_TM1F"/>
    <property type="match status" value="1"/>
</dbReference>
<dbReference type="GO" id="GO:0016787">
    <property type="term" value="F:hydrolase activity"/>
    <property type="evidence" value="ECO:0007669"/>
    <property type="project" value="UniProtKB-KW"/>
</dbReference>
<evidence type="ECO:0000256" key="3">
    <source>
        <dbReference type="ARBA" id="ARBA00022989"/>
    </source>
</evidence>
<dbReference type="InterPro" id="IPR039421">
    <property type="entry name" value="Type_1_exporter"/>
</dbReference>
<evidence type="ECO:0000256" key="4">
    <source>
        <dbReference type="ARBA" id="ARBA00023136"/>
    </source>
</evidence>
<evidence type="ECO:0000259" key="7">
    <source>
        <dbReference type="PROSITE" id="PS50929"/>
    </source>
</evidence>
<keyword evidence="8" id="KW-0547">Nucleotide-binding</keyword>
<dbReference type="Pfam" id="PF00664">
    <property type="entry name" value="ABC_membrane"/>
    <property type="match status" value="1"/>
</dbReference>
<dbReference type="EMBL" id="CAJVCE010000023">
    <property type="protein sequence ID" value="CAG7654809.1"/>
    <property type="molecule type" value="Genomic_DNA"/>
</dbReference>
<dbReference type="SMART" id="SM00382">
    <property type="entry name" value="AAA"/>
    <property type="match status" value="1"/>
</dbReference>
<feature type="domain" description="ABC transporter" evidence="6">
    <location>
        <begin position="339"/>
        <end position="574"/>
    </location>
</feature>
<dbReference type="InterPro" id="IPR003439">
    <property type="entry name" value="ABC_transporter-like_ATP-bd"/>
</dbReference>
<dbReference type="Proteomes" id="UP000730618">
    <property type="component" value="Unassembled WGS sequence"/>
</dbReference>
<dbReference type="PROSITE" id="PS00211">
    <property type="entry name" value="ABC_TRANSPORTER_1"/>
    <property type="match status" value="1"/>
</dbReference>
<feature type="transmembrane region" description="Helical" evidence="5">
    <location>
        <begin position="164"/>
        <end position="181"/>
    </location>
</feature>
<feature type="transmembrane region" description="Helical" evidence="5">
    <location>
        <begin position="59"/>
        <end position="80"/>
    </location>
</feature>
<feature type="transmembrane region" description="Helical" evidence="5">
    <location>
        <begin position="20"/>
        <end position="44"/>
    </location>
</feature>
<organism evidence="8 9">
    <name type="scientific">Paenibacillus allorhizosphaerae</name>
    <dbReference type="NCBI Taxonomy" id="2849866"/>
    <lineage>
        <taxon>Bacteria</taxon>
        <taxon>Bacillati</taxon>
        <taxon>Bacillota</taxon>
        <taxon>Bacilli</taxon>
        <taxon>Bacillales</taxon>
        <taxon>Paenibacillaceae</taxon>
        <taxon>Paenibacillus</taxon>
    </lineage>
</organism>
<keyword evidence="4 5" id="KW-0472">Membrane</keyword>
<sequence length="578" mass="65270">MNSRTRKFLSYYKPYLGLLYADLACAFIVSAITLILPLCIRYITINVLQQEMPDALNRIYAMGALMVVLVIVHTFCNMFISYQGHLMGAKMESDMRSELFDHLQKLSFRFYDEQKTGQLMTRTTNDILSLTELYHHGPEDIVISALKFAGAFAILIHIDVKLTLIVFLFLPVMAVYAFYFNKKMNVALRESKDRIGDINAQVEDTLSGIRVVKSFTNEHIEKMKFAYANDRFVQSRGAGYKSETLFHEGLIAFTQLITIAVIVFGGAAMVHASLDLADLLTFFLCIGILIEPIQRLVNFARLYQEGITGFDRFMDILEVEPEIKDSDDAFELTRVRGEVEFRNVSFKYKEDHDEVLKNVSLHIQAGEYVAFVGPSGVGKTTLCFLVPRFYEANEGEILLDGNNIKDISLYALRRNIGIVQQDVYLFAGSVLDNIRYGNMDASQEEIIEAAKKANAHDFIMELPNGYDTDIGQRGVKLSGGQQQRLSIARVFLKNPPILILDEATSSLDNESEKAIQASLEKLTDNRTTLVIAHRLSTVRNAQRIVVLSDKGIEEQGTHEELIASDGTYAKLYNMQLKL</sequence>
<dbReference type="GO" id="GO:0005524">
    <property type="term" value="F:ATP binding"/>
    <property type="evidence" value="ECO:0007669"/>
    <property type="project" value="UniProtKB-KW"/>
</dbReference>
<dbReference type="InterPro" id="IPR011527">
    <property type="entry name" value="ABC1_TM_dom"/>
</dbReference>
<evidence type="ECO:0000256" key="1">
    <source>
        <dbReference type="ARBA" id="ARBA00004141"/>
    </source>
</evidence>
<keyword evidence="8" id="KW-0378">Hydrolase</keyword>
<dbReference type="RefSeq" id="WP_218102089.1">
    <property type="nucleotide sequence ID" value="NZ_CAJVCE010000023.1"/>
</dbReference>
<keyword evidence="3 5" id="KW-1133">Transmembrane helix</keyword>
<evidence type="ECO:0000313" key="9">
    <source>
        <dbReference type="Proteomes" id="UP000730618"/>
    </source>
</evidence>
<accession>A0ABN7TW69</accession>
<dbReference type="InterPro" id="IPR017871">
    <property type="entry name" value="ABC_transporter-like_CS"/>
</dbReference>
<reference evidence="8 9" key="1">
    <citation type="submission" date="2021-06" db="EMBL/GenBank/DDBJ databases">
        <authorList>
            <person name="Criscuolo A."/>
        </authorList>
    </citation>
    <scope>NUCLEOTIDE SEQUENCE [LARGE SCALE GENOMIC DNA]</scope>
    <source>
        <strain evidence="9">CIP 111802</strain>
    </source>
</reference>
<dbReference type="CDD" id="cd03251">
    <property type="entry name" value="ABCC_MsbA"/>
    <property type="match status" value="1"/>
</dbReference>
<evidence type="ECO:0000259" key="6">
    <source>
        <dbReference type="PROSITE" id="PS50893"/>
    </source>
</evidence>
<dbReference type="CDD" id="cd18549">
    <property type="entry name" value="ABC_6TM_YwjA_like"/>
    <property type="match status" value="1"/>
</dbReference>
<protein>
    <submittedName>
        <fullName evidence="8">Multidrug export ATP-binding/permease protein</fullName>
        <ecNumber evidence="8">3.6.3.-</ecNumber>
    </submittedName>
</protein>
<evidence type="ECO:0000256" key="5">
    <source>
        <dbReference type="SAM" id="Phobius"/>
    </source>
</evidence>
<keyword evidence="8" id="KW-0067">ATP-binding</keyword>
<comment type="caution">
    <text evidence="8">The sequence shown here is derived from an EMBL/GenBank/DDBJ whole genome shotgun (WGS) entry which is preliminary data.</text>
</comment>
<feature type="transmembrane region" description="Helical" evidence="5">
    <location>
        <begin position="250"/>
        <end position="270"/>
    </location>
</feature>
<name>A0ABN7TW69_9BACL</name>
<feature type="domain" description="ABC transmembrane type-1" evidence="7">
    <location>
        <begin position="23"/>
        <end position="305"/>
    </location>
</feature>
<evidence type="ECO:0000256" key="2">
    <source>
        <dbReference type="ARBA" id="ARBA00022692"/>
    </source>
</evidence>
<dbReference type="PROSITE" id="PS50893">
    <property type="entry name" value="ABC_TRANSPORTER_2"/>
    <property type="match status" value="1"/>
</dbReference>
<comment type="subcellular location">
    <subcellularLocation>
        <location evidence="1">Membrane</location>
        <topology evidence="1">Multi-pass membrane protein</topology>
    </subcellularLocation>
</comment>
<proteinExistence type="predicted"/>
<gene>
    <name evidence="8" type="ORF">PAECIP111802_05888</name>
</gene>
<dbReference type="Pfam" id="PF00005">
    <property type="entry name" value="ABC_tran"/>
    <property type="match status" value="1"/>
</dbReference>
<keyword evidence="2 5" id="KW-0812">Transmembrane</keyword>
<evidence type="ECO:0000313" key="8">
    <source>
        <dbReference type="EMBL" id="CAG7654809.1"/>
    </source>
</evidence>